<organism evidence="2 3">
    <name type="scientific">Candidatus Methanoperedens nitratireducens</name>
    <dbReference type="NCBI Taxonomy" id="1392998"/>
    <lineage>
        <taxon>Archaea</taxon>
        <taxon>Methanobacteriati</taxon>
        <taxon>Methanobacteriota</taxon>
        <taxon>Stenosarchaea group</taxon>
        <taxon>Methanomicrobia</taxon>
        <taxon>Methanosarcinales</taxon>
        <taxon>ANME-2 cluster</taxon>
        <taxon>Candidatus Methanoperedentaceae</taxon>
        <taxon>Candidatus Methanoperedens</taxon>
    </lineage>
</organism>
<sequence length="246" mass="28173">MMCFRMPSKEQFLTCLITKDLFLMPASKSDFEEITLAIGLLGGVIAILLYIGNFFNNNVIPNDADFQQIALSLVSILLIEIPMILLFFLLKCIIILTITFTFGFIQIIFNIKILDYPGILLIYISLLTIILIIVGLFLLDCNIFKSISHVSRGDFWKRKKNPILLFLGFIVIVFTIPLLYYIINMSSLYLLMGSYSIEEFLQPNNENITVGIKETGIITILVRYNMSPSNFIHQIFRQALSQIYNL</sequence>
<gene>
    <name evidence="2" type="ORF">MPEBLZ_00078</name>
</gene>
<keyword evidence="1" id="KW-0472">Membrane</keyword>
<dbReference type="EMBL" id="LKCM01000011">
    <property type="protein sequence ID" value="KPQ45326.1"/>
    <property type="molecule type" value="Genomic_DNA"/>
</dbReference>
<keyword evidence="1" id="KW-1133">Transmembrane helix</keyword>
<accession>A0A0P8AAA0</accession>
<proteinExistence type="predicted"/>
<feature type="transmembrane region" description="Helical" evidence="1">
    <location>
        <begin position="67"/>
        <end position="88"/>
    </location>
</feature>
<evidence type="ECO:0000256" key="1">
    <source>
        <dbReference type="SAM" id="Phobius"/>
    </source>
</evidence>
<reference evidence="2 3" key="1">
    <citation type="submission" date="2015-09" db="EMBL/GenBank/DDBJ databases">
        <title>A metagenomics-based metabolic model of nitrate-dependent anaerobic oxidation of methane by Methanoperedens-like archaea.</title>
        <authorList>
            <person name="Arshad A."/>
            <person name="Speth D.R."/>
            <person name="De Graaf R.M."/>
            <person name="Op Den Camp H.J."/>
            <person name="Jetten M.S."/>
            <person name="Welte C.U."/>
        </authorList>
    </citation>
    <scope>NUCLEOTIDE SEQUENCE [LARGE SCALE GENOMIC DNA]</scope>
</reference>
<dbReference type="AlphaFoldDB" id="A0A0P8AAA0"/>
<feature type="transmembrane region" description="Helical" evidence="1">
    <location>
        <begin position="120"/>
        <end position="143"/>
    </location>
</feature>
<evidence type="ECO:0000313" key="2">
    <source>
        <dbReference type="EMBL" id="KPQ45326.1"/>
    </source>
</evidence>
<evidence type="ECO:0000313" key="3">
    <source>
        <dbReference type="Proteomes" id="UP000050360"/>
    </source>
</evidence>
<comment type="caution">
    <text evidence="2">The sequence shown here is derived from an EMBL/GenBank/DDBJ whole genome shotgun (WGS) entry which is preliminary data.</text>
</comment>
<protein>
    <submittedName>
        <fullName evidence="2">Uncharacterized protein</fullName>
    </submittedName>
</protein>
<dbReference type="Proteomes" id="UP000050360">
    <property type="component" value="Unassembled WGS sequence"/>
</dbReference>
<name>A0A0P8AAA0_9EURY</name>
<feature type="transmembrane region" description="Helical" evidence="1">
    <location>
        <begin position="163"/>
        <end position="183"/>
    </location>
</feature>
<keyword evidence="1" id="KW-0812">Transmembrane</keyword>
<feature type="transmembrane region" description="Helical" evidence="1">
    <location>
        <begin position="93"/>
        <end position="114"/>
    </location>
</feature>
<feature type="transmembrane region" description="Helical" evidence="1">
    <location>
        <begin position="34"/>
        <end position="55"/>
    </location>
</feature>